<dbReference type="Proteomes" id="UP000244855">
    <property type="component" value="Unassembled WGS sequence"/>
</dbReference>
<evidence type="ECO:0000256" key="1">
    <source>
        <dbReference type="SAM" id="MobiDB-lite"/>
    </source>
</evidence>
<evidence type="ECO:0000313" key="3">
    <source>
        <dbReference type="Proteomes" id="UP000244855"/>
    </source>
</evidence>
<dbReference type="EMBL" id="KZ805305">
    <property type="protein sequence ID" value="PVI07068.1"/>
    <property type="molecule type" value="Genomic_DNA"/>
</dbReference>
<dbReference type="AlphaFoldDB" id="A0A2V1E8Z2"/>
<proteinExistence type="predicted"/>
<protein>
    <submittedName>
        <fullName evidence="2">Uncharacterized protein</fullName>
    </submittedName>
</protein>
<reference evidence="2 3" key="1">
    <citation type="journal article" date="2018" name="Sci. Rep.">
        <title>Comparative genomics provides insights into the lifestyle and reveals functional heterogeneity of dark septate endophytic fungi.</title>
        <authorList>
            <person name="Knapp D.G."/>
            <person name="Nemeth J.B."/>
            <person name="Barry K."/>
            <person name="Hainaut M."/>
            <person name="Henrissat B."/>
            <person name="Johnson J."/>
            <person name="Kuo A."/>
            <person name="Lim J.H.P."/>
            <person name="Lipzen A."/>
            <person name="Nolan M."/>
            <person name="Ohm R.A."/>
            <person name="Tamas L."/>
            <person name="Grigoriev I.V."/>
            <person name="Spatafora J.W."/>
            <person name="Nagy L.G."/>
            <person name="Kovacs G.M."/>
        </authorList>
    </citation>
    <scope>NUCLEOTIDE SEQUENCE [LARGE SCALE GENOMIC DNA]</scope>
    <source>
        <strain evidence="2 3">DSE2036</strain>
    </source>
</reference>
<feature type="region of interest" description="Disordered" evidence="1">
    <location>
        <begin position="32"/>
        <end position="91"/>
    </location>
</feature>
<sequence>MGEKGQKGSVGPAVERAWGYVQPAGAVSMLGQTTMLNDDAQRPPNKRQATWGKAKRKKKKKKEKKKKKQKPRQGPSCLPFHCIHSDPEPSDCAMLVDAKLG</sequence>
<keyword evidence="3" id="KW-1185">Reference proteome</keyword>
<accession>A0A2V1E8Z2</accession>
<gene>
    <name evidence="2" type="ORF">DM02DRAFT_349597</name>
</gene>
<feature type="compositionally biased region" description="Basic residues" evidence="1">
    <location>
        <begin position="53"/>
        <end position="71"/>
    </location>
</feature>
<evidence type="ECO:0000313" key="2">
    <source>
        <dbReference type="EMBL" id="PVI07068.1"/>
    </source>
</evidence>
<name>A0A2V1E8Z2_9PLEO</name>
<organism evidence="2 3">
    <name type="scientific">Periconia macrospinosa</name>
    <dbReference type="NCBI Taxonomy" id="97972"/>
    <lineage>
        <taxon>Eukaryota</taxon>
        <taxon>Fungi</taxon>
        <taxon>Dikarya</taxon>
        <taxon>Ascomycota</taxon>
        <taxon>Pezizomycotina</taxon>
        <taxon>Dothideomycetes</taxon>
        <taxon>Pleosporomycetidae</taxon>
        <taxon>Pleosporales</taxon>
        <taxon>Massarineae</taxon>
        <taxon>Periconiaceae</taxon>
        <taxon>Periconia</taxon>
    </lineage>
</organism>